<name>A0ABU1XL00_9NOCA</name>
<gene>
    <name evidence="1" type="ORF">J2W56_004999</name>
</gene>
<protein>
    <submittedName>
        <fullName evidence="1">Uncharacterized protein</fullName>
    </submittedName>
</protein>
<dbReference type="Proteomes" id="UP001251217">
    <property type="component" value="Unassembled WGS sequence"/>
</dbReference>
<reference evidence="1 2" key="1">
    <citation type="submission" date="2023-07" db="EMBL/GenBank/DDBJ databases">
        <title>Sorghum-associated microbial communities from plants grown in Nebraska, USA.</title>
        <authorList>
            <person name="Schachtman D."/>
        </authorList>
    </citation>
    <scope>NUCLEOTIDE SEQUENCE [LARGE SCALE GENOMIC DNA]</scope>
    <source>
        <strain evidence="1 2">4272</strain>
    </source>
</reference>
<proteinExistence type="predicted"/>
<dbReference type="EMBL" id="JAVDWW010000008">
    <property type="protein sequence ID" value="MDR7171240.1"/>
    <property type="molecule type" value="Genomic_DNA"/>
</dbReference>
<evidence type="ECO:0000313" key="2">
    <source>
        <dbReference type="Proteomes" id="UP001251217"/>
    </source>
</evidence>
<keyword evidence="2" id="KW-1185">Reference proteome</keyword>
<comment type="caution">
    <text evidence="1">The sequence shown here is derived from an EMBL/GenBank/DDBJ whole genome shotgun (WGS) entry which is preliminary data.</text>
</comment>
<sequence>MAEYRTQEQVEEYLARIFNPERRFRLYPFEIGWLVQTVPTQQEIDTGQNVGMTNLVIDADNGTVFEYPSWSGMMIADDFREAKQTGRPPTAYQIYPRQWRLSIRRIQEDPNTIQYDVQILALTDPPQENAEYQLTIDKTTFQYQPPAPMAGNVIAWAEMRSSQDGVWPNEGTWEI</sequence>
<accession>A0ABU1XL00</accession>
<dbReference type="RefSeq" id="WP_310405978.1">
    <property type="nucleotide sequence ID" value="NZ_JAVDWW010000008.1"/>
</dbReference>
<evidence type="ECO:0000313" key="1">
    <source>
        <dbReference type="EMBL" id="MDR7171240.1"/>
    </source>
</evidence>
<organism evidence="1 2">
    <name type="scientific">Nocardia kruczakiae</name>
    <dbReference type="NCBI Taxonomy" id="261477"/>
    <lineage>
        <taxon>Bacteria</taxon>
        <taxon>Bacillati</taxon>
        <taxon>Actinomycetota</taxon>
        <taxon>Actinomycetes</taxon>
        <taxon>Mycobacteriales</taxon>
        <taxon>Nocardiaceae</taxon>
        <taxon>Nocardia</taxon>
    </lineage>
</organism>